<evidence type="ECO:0000256" key="1">
    <source>
        <dbReference type="SAM" id="SignalP"/>
    </source>
</evidence>
<sequence>MMFPSTLSLAAVLAACSVAFASPAGASTTTVTFIKSINTVAYDTTTTVTATSYATSTVPRTTTFTSTTTTTTVTPTTTTTYVII</sequence>
<accession>A0A401GE87</accession>
<name>A0A401GE87_9APHY</name>
<protein>
    <submittedName>
        <fullName evidence="2">Uncharacterized protein</fullName>
    </submittedName>
</protein>
<gene>
    <name evidence="2" type="ORF">SCP_0301660</name>
</gene>
<dbReference type="EMBL" id="BFAD01000003">
    <property type="protein sequence ID" value="GBE80451.1"/>
    <property type="molecule type" value="Genomic_DNA"/>
</dbReference>
<evidence type="ECO:0000313" key="2">
    <source>
        <dbReference type="EMBL" id="GBE80451.1"/>
    </source>
</evidence>
<feature type="signal peptide" evidence="1">
    <location>
        <begin position="1"/>
        <end position="21"/>
    </location>
</feature>
<keyword evidence="1" id="KW-0732">Signal</keyword>
<reference evidence="2 3" key="1">
    <citation type="journal article" date="2018" name="Sci. Rep.">
        <title>Genome sequence of the cauliflower mushroom Sparassis crispa (Hanabiratake) and its association with beneficial usage.</title>
        <authorList>
            <person name="Kiyama R."/>
            <person name="Furutani Y."/>
            <person name="Kawaguchi K."/>
            <person name="Nakanishi T."/>
        </authorList>
    </citation>
    <scope>NUCLEOTIDE SEQUENCE [LARGE SCALE GENOMIC DNA]</scope>
</reference>
<dbReference type="GeneID" id="38777368"/>
<dbReference type="Proteomes" id="UP000287166">
    <property type="component" value="Unassembled WGS sequence"/>
</dbReference>
<proteinExistence type="predicted"/>
<feature type="chain" id="PRO_5019005131" evidence="1">
    <location>
        <begin position="22"/>
        <end position="84"/>
    </location>
</feature>
<organism evidence="2 3">
    <name type="scientific">Sparassis crispa</name>
    <dbReference type="NCBI Taxonomy" id="139825"/>
    <lineage>
        <taxon>Eukaryota</taxon>
        <taxon>Fungi</taxon>
        <taxon>Dikarya</taxon>
        <taxon>Basidiomycota</taxon>
        <taxon>Agaricomycotina</taxon>
        <taxon>Agaricomycetes</taxon>
        <taxon>Polyporales</taxon>
        <taxon>Sparassidaceae</taxon>
        <taxon>Sparassis</taxon>
    </lineage>
</organism>
<comment type="caution">
    <text evidence="2">The sequence shown here is derived from an EMBL/GenBank/DDBJ whole genome shotgun (WGS) entry which is preliminary data.</text>
</comment>
<evidence type="ECO:0000313" key="3">
    <source>
        <dbReference type="Proteomes" id="UP000287166"/>
    </source>
</evidence>
<dbReference type="AlphaFoldDB" id="A0A401GE87"/>
<dbReference type="InParanoid" id="A0A401GE87"/>
<dbReference type="RefSeq" id="XP_027611364.1">
    <property type="nucleotide sequence ID" value="XM_027755563.1"/>
</dbReference>
<keyword evidence="3" id="KW-1185">Reference proteome</keyword>